<reference evidence="3" key="1">
    <citation type="journal article" date="2019" name="Int. J. Syst. Evol. Microbiol.">
        <title>The Global Catalogue of Microorganisms (GCM) 10K type strain sequencing project: providing services to taxonomists for standard genome sequencing and annotation.</title>
        <authorList>
            <consortium name="The Broad Institute Genomics Platform"/>
            <consortium name="The Broad Institute Genome Sequencing Center for Infectious Disease"/>
            <person name="Wu L."/>
            <person name="Ma J."/>
        </authorList>
    </citation>
    <scope>NUCLEOTIDE SEQUENCE [LARGE SCALE GENOMIC DNA]</scope>
    <source>
        <strain evidence="3">CGMCC 4.7349</strain>
    </source>
</reference>
<evidence type="ECO:0000256" key="1">
    <source>
        <dbReference type="SAM" id="MobiDB-lite"/>
    </source>
</evidence>
<gene>
    <name evidence="2" type="ORF">GCM10012286_35300</name>
</gene>
<accession>A0ABQ2M0X8</accession>
<evidence type="ECO:0000313" key="2">
    <source>
        <dbReference type="EMBL" id="GGO45830.1"/>
    </source>
</evidence>
<organism evidence="2 3">
    <name type="scientific">Streptomyces lasiicapitis</name>
    <dbReference type="NCBI Taxonomy" id="1923961"/>
    <lineage>
        <taxon>Bacteria</taxon>
        <taxon>Bacillati</taxon>
        <taxon>Actinomycetota</taxon>
        <taxon>Actinomycetes</taxon>
        <taxon>Kitasatosporales</taxon>
        <taxon>Streptomycetaceae</taxon>
        <taxon>Streptomyces</taxon>
    </lineage>
</organism>
<sequence length="105" mass="11814">MLIAGRGVRKAGQEQPTLFLRPVAHRQDAYAGRHGRDECGGHGGRSAARDVRHGKRGTIRQAYRGGTEDQLGALGLVLKRHRALDDPLHRCRRRPTPRREPRDPR</sequence>
<feature type="region of interest" description="Disordered" evidence="1">
    <location>
        <begin position="33"/>
        <end position="55"/>
    </location>
</feature>
<protein>
    <submittedName>
        <fullName evidence="2">Uncharacterized protein</fullName>
    </submittedName>
</protein>
<keyword evidence="3" id="KW-1185">Reference proteome</keyword>
<evidence type="ECO:0000313" key="3">
    <source>
        <dbReference type="Proteomes" id="UP000656881"/>
    </source>
</evidence>
<name>A0ABQ2M0X8_9ACTN</name>
<dbReference type="Proteomes" id="UP000656881">
    <property type="component" value="Unassembled WGS sequence"/>
</dbReference>
<comment type="caution">
    <text evidence="2">The sequence shown here is derived from an EMBL/GenBank/DDBJ whole genome shotgun (WGS) entry which is preliminary data.</text>
</comment>
<feature type="region of interest" description="Disordered" evidence="1">
    <location>
        <begin position="84"/>
        <end position="105"/>
    </location>
</feature>
<dbReference type="EMBL" id="BMNG01000007">
    <property type="protein sequence ID" value="GGO45830.1"/>
    <property type="molecule type" value="Genomic_DNA"/>
</dbReference>
<proteinExistence type="predicted"/>